<dbReference type="GO" id="GO:0003841">
    <property type="term" value="F:1-acylglycerol-3-phosphate O-acyltransferase activity"/>
    <property type="evidence" value="ECO:0007669"/>
    <property type="project" value="UniProtKB-UniRule"/>
</dbReference>
<comment type="similarity">
    <text evidence="1 4">Belongs to the 1-acyl-sn-glycerol-3-phosphate acyltransferase family.</text>
</comment>
<name>A0A4R2RLJ6_9FIRM</name>
<dbReference type="RefSeq" id="WP_165876428.1">
    <property type="nucleotide sequence ID" value="NZ_JAOQNU010000014.1"/>
</dbReference>
<gene>
    <name evidence="6" type="ORF">EDD73_11570</name>
</gene>
<dbReference type="Pfam" id="PF01553">
    <property type="entry name" value="Acyltransferase"/>
    <property type="match status" value="1"/>
</dbReference>
<keyword evidence="2 4" id="KW-0808">Transferase</keyword>
<comment type="caution">
    <text evidence="6">The sequence shown here is derived from an EMBL/GenBank/DDBJ whole genome shotgun (WGS) entry which is preliminary data.</text>
</comment>
<accession>A0A4R2RLJ6</accession>
<organism evidence="6 7">
    <name type="scientific">Heliophilum fasciatum</name>
    <dbReference type="NCBI Taxonomy" id="35700"/>
    <lineage>
        <taxon>Bacteria</taxon>
        <taxon>Bacillati</taxon>
        <taxon>Bacillota</taxon>
        <taxon>Clostridia</taxon>
        <taxon>Eubacteriales</taxon>
        <taxon>Heliobacteriaceae</taxon>
        <taxon>Heliophilum</taxon>
    </lineage>
</organism>
<evidence type="ECO:0000256" key="4">
    <source>
        <dbReference type="RuleBase" id="RU361267"/>
    </source>
</evidence>
<evidence type="ECO:0000256" key="3">
    <source>
        <dbReference type="ARBA" id="ARBA00023315"/>
    </source>
</evidence>
<dbReference type="SUPFAM" id="SSF69593">
    <property type="entry name" value="Glycerol-3-phosphate (1)-acyltransferase"/>
    <property type="match status" value="1"/>
</dbReference>
<dbReference type="AlphaFoldDB" id="A0A4R2RLJ6"/>
<protein>
    <recommendedName>
        <fullName evidence="4">1-acyl-sn-glycerol-3-phosphate acyltransferase</fullName>
        <ecNumber evidence="4">2.3.1.51</ecNumber>
    </recommendedName>
</protein>
<dbReference type="GO" id="GO:0016020">
    <property type="term" value="C:membrane"/>
    <property type="evidence" value="ECO:0007669"/>
    <property type="project" value="InterPro"/>
</dbReference>
<comment type="catalytic activity">
    <reaction evidence="4">
        <text>a 1-acyl-sn-glycero-3-phosphate + an acyl-CoA = a 1,2-diacyl-sn-glycero-3-phosphate + CoA</text>
        <dbReference type="Rhea" id="RHEA:19709"/>
        <dbReference type="ChEBI" id="CHEBI:57287"/>
        <dbReference type="ChEBI" id="CHEBI:57970"/>
        <dbReference type="ChEBI" id="CHEBI:58342"/>
        <dbReference type="ChEBI" id="CHEBI:58608"/>
        <dbReference type="EC" id="2.3.1.51"/>
    </reaction>
</comment>
<dbReference type="InterPro" id="IPR004552">
    <property type="entry name" value="AGP_acyltrans"/>
</dbReference>
<dbReference type="SMART" id="SM00563">
    <property type="entry name" value="PlsC"/>
    <property type="match status" value="1"/>
</dbReference>
<sequence length="218" mass="23534">MLDRVQTAEAVRKSGLYLFLHRWISAGFANACRWQVHGWEHVPVQGPVILASNHLSNWDPVVLACAVRRPVHFMAKKELFAIPLIGSLIGDLGAFAVDRQSTGRQALKASVAILEKGGVIGVFPEGTRSKTGALGEAKAGTALIALMAKTPIVPVGLYNTGRIFSGGRFQSFAVEIGSPLPMDMTEGKKNTSQAAQQLTEQMMTAIEQLVEQGRQRLS</sequence>
<dbReference type="EC" id="2.3.1.51" evidence="4"/>
<evidence type="ECO:0000256" key="2">
    <source>
        <dbReference type="ARBA" id="ARBA00022679"/>
    </source>
</evidence>
<keyword evidence="4" id="KW-0443">Lipid metabolism</keyword>
<keyword evidence="4" id="KW-0594">Phospholipid biosynthesis</keyword>
<evidence type="ECO:0000256" key="1">
    <source>
        <dbReference type="ARBA" id="ARBA00008655"/>
    </source>
</evidence>
<evidence type="ECO:0000313" key="6">
    <source>
        <dbReference type="EMBL" id="TCP63824.1"/>
    </source>
</evidence>
<dbReference type="Proteomes" id="UP000294813">
    <property type="component" value="Unassembled WGS sequence"/>
</dbReference>
<dbReference type="PANTHER" id="PTHR10434:SF11">
    <property type="entry name" value="1-ACYL-SN-GLYCEROL-3-PHOSPHATE ACYLTRANSFERASE"/>
    <property type="match status" value="1"/>
</dbReference>
<keyword evidence="4" id="KW-1208">Phospholipid metabolism</keyword>
<dbReference type="PANTHER" id="PTHR10434">
    <property type="entry name" value="1-ACYL-SN-GLYCEROL-3-PHOSPHATE ACYLTRANSFERASE"/>
    <property type="match status" value="1"/>
</dbReference>
<proteinExistence type="inferred from homology"/>
<reference evidence="6 7" key="1">
    <citation type="submission" date="2019-03" db="EMBL/GenBank/DDBJ databases">
        <title>Genomic Encyclopedia of Type Strains, Phase IV (KMG-IV): sequencing the most valuable type-strain genomes for metagenomic binning, comparative biology and taxonomic classification.</title>
        <authorList>
            <person name="Goeker M."/>
        </authorList>
    </citation>
    <scope>NUCLEOTIDE SEQUENCE [LARGE SCALE GENOMIC DNA]</scope>
    <source>
        <strain evidence="6 7">DSM 11170</strain>
    </source>
</reference>
<dbReference type="NCBIfam" id="TIGR00530">
    <property type="entry name" value="AGP_acyltrn"/>
    <property type="match status" value="1"/>
</dbReference>
<evidence type="ECO:0000259" key="5">
    <source>
        <dbReference type="SMART" id="SM00563"/>
    </source>
</evidence>
<keyword evidence="7" id="KW-1185">Reference proteome</keyword>
<keyword evidence="3 4" id="KW-0012">Acyltransferase</keyword>
<dbReference type="EMBL" id="SLXT01000015">
    <property type="protein sequence ID" value="TCP63824.1"/>
    <property type="molecule type" value="Genomic_DNA"/>
</dbReference>
<feature type="domain" description="Phospholipid/glycerol acyltransferase" evidence="5">
    <location>
        <begin position="48"/>
        <end position="160"/>
    </location>
</feature>
<comment type="domain">
    <text evidence="4">The HXXXXD motif is essential for acyltransferase activity and may constitute the binding site for the phosphate moiety of the glycerol-3-phosphate.</text>
</comment>
<dbReference type="CDD" id="cd07989">
    <property type="entry name" value="LPLAT_AGPAT-like"/>
    <property type="match status" value="1"/>
</dbReference>
<evidence type="ECO:0000313" key="7">
    <source>
        <dbReference type="Proteomes" id="UP000294813"/>
    </source>
</evidence>
<dbReference type="GO" id="GO:0006654">
    <property type="term" value="P:phosphatidic acid biosynthetic process"/>
    <property type="evidence" value="ECO:0007669"/>
    <property type="project" value="TreeGrafter"/>
</dbReference>
<dbReference type="InterPro" id="IPR002123">
    <property type="entry name" value="Plipid/glycerol_acylTrfase"/>
</dbReference>
<keyword evidence="4" id="KW-0444">Lipid biosynthesis</keyword>